<sequence length="328" mass="34940">MKRNALLIGGFVLAAIAIAIAAVFWLSGQDLFGQQVKARVYYEGNVSGLSVGAPVTFRGVSVGQVTEIGIEVDPSTLETSIPVSLKLQPSAVRYSNEDKAPPLDIPSLVQRGLRARLTSQSVVTGQKAIELDFIPESPARLHGPPGTLEIPTVAERFGALIDQVADLPLRDTVNDLRSAVADFRSTMQSVQRTLDGTQEVLSSTAKEITATGVQSRQTLEAATRAIQQVQASTAASLEAVTRLADTSRQTVVEAQPDLQRTLAGAREASESARLALDRIADVAAPGAPLRNDLDTAMRDLAQAARGLRSLTELLEEKPNAVIFGNPRE</sequence>
<comment type="caution">
    <text evidence="2">The sequence shown here is derived from an EMBL/GenBank/DDBJ whole genome shotgun (WGS) entry which is preliminary data.</text>
</comment>
<evidence type="ECO:0000313" key="3">
    <source>
        <dbReference type="Proteomes" id="UP001336250"/>
    </source>
</evidence>
<gene>
    <name evidence="2" type="ORF">V4F39_16540</name>
</gene>
<dbReference type="RefSeq" id="WP_332290811.1">
    <property type="nucleotide sequence ID" value="NZ_JAZIBG010000035.1"/>
</dbReference>
<name>A0AAW9QEC5_9BURK</name>
<dbReference type="Gene3D" id="1.10.287.950">
    <property type="entry name" value="Methyl-accepting chemotaxis protein"/>
    <property type="match status" value="1"/>
</dbReference>
<proteinExistence type="predicted"/>
<protein>
    <submittedName>
        <fullName evidence="2">MlaD family protein</fullName>
    </submittedName>
</protein>
<dbReference type="PANTHER" id="PTHR36698:SF3">
    <property type="entry name" value="ABC-TYPE TRANSPORT AUXILIARY LIPOPROTEIN COMPONENT DOMAIN-CONTAINING PROTEIN"/>
    <property type="match status" value="1"/>
</dbReference>
<evidence type="ECO:0000313" key="2">
    <source>
        <dbReference type="EMBL" id="MEF7615525.1"/>
    </source>
</evidence>
<keyword evidence="3" id="KW-1185">Reference proteome</keyword>
<dbReference type="AlphaFoldDB" id="A0AAW9QEC5"/>
<organism evidence="2 3">
    <name type="scientific">Aquincola agrisoli</name>
    <dbReference type="NCBI Taxonomy" id="3119538"/>
    <lineage>
        <taxon>Bacteria</taxon>
        <taxon>Pseudomonadati</taxon>
        <taxon>Pseudomonadota</taxon>
        <taxon>Betaproteobacteria</taxon>
        <taxon>Burkholderiales</taxon>
        <taxon>Sphaerotilaceae</taxon>
        <taxon>Aquincola</taxon>
    </lineage>
</organism>
<feature type="domain" description="Mce/MlaD" evidence="1">
    <location>
        <begin position="44"/>
        <end position="132"/>
    </location>
</feature>
<dbReference type="EMBL" id="JAZIBG010000035">
    <property type="protein sequence ID" value="MEF7615525.1"/>
    <property type="molecule type" value="Genomic_DNA"/>
</dbReference>
<dbReference type="Pfam" id="PF02470">
    <property type="entry name" value="MlaD"/>
    <property type="match status" value="1"/>
</dbReference>
<dbReference type="Proteomes" id="UP001336250">
    <property type="component" value="Unassembled WGS sequence"/>
</dbReference>
<reference evidence="2 3" key="1">
    <citation type="submission" date="2024-02" db="EMBL/GenBank/DDBJ databases">
        <title>Genome sequence of Aquincola sp. MAHUQ-54.</title>
        <authorList>
            <person name="Huq M.A."/>
        </authorList>
    </citation>
    <scope>NUCLEOTIDE SEQUENCE [LARGE SCALE GENOMIC DNA]</scope>
    <source>
        <strain evidence="2 3">MAHUQ-54</strain>
    </source>
</reference>
<accession>A0AAW9QEC5</accession>
<evidence type="ECO:0000259" key="1">
    <source>
        <dbReference type="Pfam" id="PF02470"/>
    </source>
</evidence>
<dbReference type="InterPro" id="IPR003399">
    <property type="entry name" value="Mce/MlaD"/>
</dbReference>
<dbReference type="PANTHER" id="PTHR36698">
    <property type="entry name" value="BLL5892 PROTEIN"/>
    <property type="match status" value="1"/>
</dbReference>